<protein>
    <submittedName>
        <fullName evidence="7">Uncharacterized protein</fullName>
    </submittedName>
</protein>
<dbReference type="Proteomes" id="UP000070133">
    <property type="component" value="Unassembled WGS sequence"/>
</dbReference>
<organism evidence="7 8">
    <name type="scientific">Pseudocercospora eumusae</name>
    <dbReference type="NCBI Taxonomy" id="321146"/>
    <lineage>
        <taxon>Eukaryota</taxon>
        <taxon>Fungi</taxon>
        <taxon>Dikarya</taxon>
        <taxon>Ascomycota</taxon>
        <taxon>Pezizomycotina</taxon>
        <taxon>Dothideomycetes</taxon>
        <taxon>Dothideomycetidae</taxon>
        <taxon>Mycosphaerellales</taxon>
        <taxon>Mycosphaerellaceae</taxon>
        <taxon>Pseudocercospora</taxon>
    </lineage>
</organism>
<comment type="subcellular location">
    <subcellularLocation>
        <location evidence="1">Endoplasmic reticulum membrane</location>
        <topology evidence="1">Multi-pass membrane protein</topology>
    </subcellularLocation>
</comment>
<dbReference type="AlphaFoldDB" id="A0A139HEC1"/>
<gene>
    <name evidence="7" type="ORF">AC578_2977</name>
</gene>
<evidence type="ECO:0000313" key="7">
    <source>
        <dbReference type="EMBL" id="KXT00821.1"/>
    </source>
</evidence>
<accession>A0A139HEC1</accession>
<dbReference type="Pfam" id="PF11779">
    <property type="entry name" value="SPT_ssu-like"/>
    <property type="match status" value="1"/>
</dbReference>
<name>A0A139HEC1_9PEZI</name>
<evidence type="ECO:0000256" key="1">
    <source>
        <dbReference type="ARBA" id="ARBA00004477"/>
    </source>
</evidence>
<proteinExistence type="predicted"/>
<comment type="caution">
    <text evidence="7">The sequence shown here is derived from an EMBL/GenBank/DDBJ whole genome shotgun (WGS) entry which is preliminary data.</text>
</comment>
<dbReference type="InterPro" id="IPR024512">
    <property type="entry name" value="Ser_palmitoyltrfase_ssu-like"/>
</dbReference>
<dbReference type="GO" id="GO:0005789">
    <property type="term" value="C:endoplasmic reticulum membrane"/>
    <property type="evidence" value="ECO:0007669"/>
    <property type="project" value="UniProtKB-SubCell"/>
</dbReference>
<evidence type="ECO:0000313" key="8">
    <source>
        <dbReference type="Proteomes" id="UP000070133"/>
    </source>
</evidence>
<evidence type="ECO:0000256" key="3">
    <source>
        <dbReference type="ARBA" id="ARBA00022824"/>
    </source>
</evidence>
<evidence type="ECO:0000256" key="5">
    <source>
        <dbReference type="ARBA" id="ARBA00023136"/>
    </source>
</evidence>
<keyword evidence="8" id="KW-1185">Reference proteome</keyword>
<evidence type="ECO:0000256" key="6">
    <source>
        <dbReference type="SAM" id="Phobius"/>
    </source>
</evidence>
<keyword evidence="4 6" id="KW-1133">Transmembrane helix</keyword>
<evidence type="ECO:0000256" key="4">
    <source>
        <dbReference type="ARBA" id="ARBA00022989"/>
    </source>
</evidence>
<sequence>MATYSPPEFPRRPKNSNIITEARYQLQLTYYRYQINTALYVMSPGEKTAFNIILLSLIILLASGVYYYLPRATVFGLHRLAYYLTGTHKLATRIASPMPHVAHGVLQHTGDAVASLSDQGMQVLNASGTLSG</sequence>
<evidence type="ECO:0000256" key="2">
    <source>
        <dbReference type="ARBA" id="ARBA00022692"/>
    </source>
</evidence>
<keyword evidence="2 6" id="KW-0812">Transmembrane</keyword>
<feature type="transmembrane region" description="Helical" evidence="6">
    <location>
        <begin position="49"/>
        <end position="69"/>
    </location>
</feature>
<keyword evidence="5 6" id="KW-0472">Membrane</keyword>
<reference evidence="7 8" key="1">
    <citation type="submission" date="2015-07" db="EMBL/GenBank/DDBJ databases">
        <title>Comparative genomics of the Sigatoka disease complex on banana suggests a link between parallel evolutionary changes in Pseudocercospora fijiensis and Pseudocercospora eumusae and increased virulence on the banana host.</title>
        <authorList>
            <person name="Chang T.-C."/>
            <person name="Salvucci A."/>
            <person name="Crous P.W."/>
            <person name="Stergiopoulos I."/>
        </authorList>
    </citation>
    <scope>NUCLEOTIDE SEQUENCE [LARGE SCALE GENOMIC DNA]</scope>
    <source>
        <strain evidence="7 8">CBS 114824</strain>
    </source>
</reference>
<dbReference type="EMBL" id="LFZN01000067">
    <property type="protein sequence ID" value="KXT00821.1"/>
    <property type="molecule type" value="Genomic_DNA"/>
</dbReference>
<dbReference type="OrthoDB" id="202672at2759"/>
<keyword evidence="3" id="KW-0256">Endoplasmic reticulum</keyword>